<evidence type="ECO:0000313" key="2">
    <source>
        <dbReference type="EMBL" id="EZF48950.1"/>
    </source>
</evidence>
<dbReference type="OrthoDB" id="3233795at2759"/>
<feature type="chain" id="PRO_5012407174" description="GH16 domain-containing protein" evidence="1">
    <location>
        <begin position="16"/>
        <end position="232"/>
    </location>
</feature>
<evidence type="ECO:0008006" key="3">
    <source>
        <dbReference type="Google" id="ProtNLM"/>
    </source>
</evidence>
<dbReference type="EMBL" id="KK207915">
    <property type="protein sequence ID" value="EZF48950.1"/>
    <property type="molecule type" value="Genomic_DNA"/>
</dbReference>
<accession>A0A022VS80</accession>
<organism evidence="2">
    <name type="scientific">Trichophyton rubrum CBS 288.86</name>
    <dbReference type="NCBI Taxonomy" id="1215330"/>
    <lineage>
        <taxon>Eukaryota</taxon>
        <taxon>Fungi</taxon>
        <taxon>Dikarya</taxon>
        <taxon>Ascomycota</taxon>
        <taxon>Pezizomycotina</taxon>
        <taxon>Eurotiomycetes</taxon>
        <taxon>Eurotiomycetidae</taxon>
        <taxon>Onygenales</taxon>
        <taxon>Arthrodermataceae</taxon>
        <taxon>Trichophyton</taxon>
    </lineage>
</organism>
<proteinExistence type="predicted"/>
<dbReference type="Proteomes" id="UP000023758">
    <property type="component" value="Unassembled WGS sequence"/>
</dbReference>
<feature type="signal peptide" evidence="1">
    <location>
        <begin position="1"/>
        <end position="15"/>
    </location>
</feature>
<evidence type="ECO:0000256" key="1">
    <source>
        <dbReference type="SAM" id="SignalP"/>
    </source>
</evidence>
<sequence length="232" mass="26371">MRFLPILMAIGSALGAVLVDFQSARGDDPSVLGLRNLETKRGTMIPDNIPDLFIKKGKDPNGAPVAHFHKKQGMLRAEYHSLNKETKKDKTYAIRYEFSLGAIEQSLSIWQFKEYLTDNVEDGGANVPLALKFSRSNLQLQYQPKWDAPRQILWQTAPKLNTKYRADFLINTGTPGWVEFLWDGQVQKLGPQREARFAATTFPGRSDPKFGAYLADNVDIDFYVYRVLIQEK</sequence>
<gene>
    <name evidence="2" type="ORF">H103_07510</name>
</gene>
<dbReference type="HOGENOM" id="CLU_076630_0_0_1"/>
<dbReference type="AlphaFoldDB" id="A0A022VS80"/>
<reference evidence="2" key="1">
    <citation type="submission" date="2014-02" db="EMBL/GenBank/DDBJ databases">
        <title>The Genome Sequence of Trichophyton rubrum (morphotype fischeri) CBS 288.86.</title>
        <authorList>
            <consortium name="The Broad Institute Genomics Platform"/>
            <person name="Cuomo C.A."/>
            <person name="White T.C."/>
            <person name="Graser Y."/>
            <person name="Martinez-Rossi N."/>
            <person name="Heitman J."/>
            <person name="Young S.K."/>
            <person name="Zeng Q."/>
            <person name="Gargeya S."/>
            <person name="Abouelleil A."/>
            <person name="Alvarado L."/>
            <person name="Chapman S.B."/>
            <person name="Gainer-Dewar J."/>
            <person name="Goldberg J."/>
            <person name="Griggs A."/>
            <person name="Gujja S."/>
            <person name="Hansen M."/>
            <person name="Howarth C."/>
            <person name="Imamovic A."/>
            <person name="Larimer J."/>
            <person name="Martinez D."/>
            <person name="Murphy C."/>
            <person name="Pearson M.D."/>
            <person name="Persinoti G."/>
            <person name="Poon T."/>
            <person name="Priest M."/>
            <person name="Roberts A.D."/>
            <person name="Saif S."/>
            <person name="Shea T.D."/>
            <person name="Sykes S.N."/>
            <person name="Wortman J."/>
            <person name="Nusbaum C."/>
            <person name="Birren B."/>
        </authorList>
    </citation>
    <scope>NUCLEOTIDE SEQUENCE [LARGE SCALE GENOMIC DNA]</scope>
    <source>
        <strain evidence="2">CBS 288.86</strain>
    </source>
</reference>
<protein>
    <recommendedName>
        <fullName evidence="3">GH16 domain-containing protein</fullName>
    </recommendedName>
</protein>
<name>A0A022VS80_TRIRU</name>
<keyword evidence="1" id="KW-0732">Signal</keyword>